<dbReference type="OrthoDB" id="10252171at2759"/>
<evidence type="ECO:0000313" key="8">
    <source>
        <dbReference type="Proteomes" id="UP000305948"/>
    </source>
</evidence>
<evidence type="ECO:0000256" key="3">
    <source>
        <dbReference type="PROSITE-ProRule" id="PRU10141"/>
    </source>
</evidence>
<dbReference type="Proteomes" id="UP000305948">
    <property type="component" value="Unassembled WGS sequence"/>
</dbReference>
<dbReference type="EMBL" id="ML213507">
    <property type="protein sequence ID" value="TFK53616.1"/>
    <property type="molecule type" value="Genomic_DNA"/>
</dbReference>
<dbReference type="InterPro" id="IPR000719">
    <property type="entry name" value="Prot_kinase_dom"/>
</dbReference>
<feature type="binding site" evidence="3">
    <location>
        <position position="60"/>
    </location>
    <ligand>
        <name>ATP</name>
        <dbReference type="ChEBI" id="CHEBI:30616"/>
    </ligand>
</feature>
<proteinExistence type="inferred from homology"/>
<dbReference type="InterPro" id="IPR017441">
    <property type="entry name" value="Protein_kinase_ATP_BS"/>
</dbReference>
<gene>
    <name evidence="7" type="ORF">OE88DRAFT_1626127</name>
</gene>
<dbReference type="PROSITE" id="PS50011">
    <property type="entry name" value="PROTEIN_KINASE_DOM"/>
    <property type="match status" value="1"/>
</dbReference>
<dbReference type="InterPro" id="IPR011009">
    <property type="entry name" value="Kinase-like_dom_sf"/>
</dbReference>
<dbReference type="InterPro" id="IPR008271">
    <property type="entry name" value="Ser/Thr_kinase_AS"/>
</dbReference>
<evidence type="ECO:0000313" key="7">
    <source>
        <dbReference type="EMBL" id="TFK53616.1"/>
    </source>
</evidence>
<name>A0A5C3NAY4_9AGAM</name>
<evidence type="ECO:0000256" key="1">
    <source>
        <dbReference type="ARBA" id="ARBA00022741"/>
    </source>
</evidence>
<feature type="domain" description="Protein kinase" evidence="6">
    <location>
        <begin position="27"/>
        <end position="410"/>
    </location>
</feature>
<dbReference type="PANTHER" id="PTHR24346">
    <property type="entry name" value="MAP/MICROTUBULE AFFINITY-REGULATING KINASE"/>
    <property type="match status" value="1"/>
</dbReference>
<keyword evidence="4" id="KW-0723">Serine/threonine-protein kinase</keyword>
<comment type="similarity">
    <text evidence="4">Belongs to the protein kinase superfamily.</text>
</comment>
<accession>A0A5C3NAY4</accession>
<organism evidence="7 8">
    <name type="scientific">Heliocybe sulcata</name>
    <dbReference type="NCBI Taxonomy" id="5364"/>
    <lineage>
        <taxon>Eukaryota</taxon>
        <taxon>Fungi</taxon>
        <taxon>Dikarya</taxon>
        <taxon>Basidiomycota</taxon>
        <taxon>Agaricomycotina</taxon>
        <taxon>Agaricomycetes</taxon>
        <taxon>Gloeophyllales</taxon>
        <taxon>Gloeophyllaceae</taxon>
        <taxon>Heliocybe</taxon>
    </lineage>
</organism>
<keyword evidence="7" id="KW-0808">Transferase</keyword>
<keyword evidence="2 3" id="KW-0067">ATP-binding</keyword>
<dbReference type="Gene3D" id="3.30.200.20">
    <property type="entry name" value="Phosphorylase Kinase, domain 1"/>
    <property type="match status" value="1"/>
</dbReference>
<reference evidence="7 8" key="1">
    <citation type="journal article" date="2019" name="Nat. Ecol. Evol.">
        <title>Megaphylogeny resolves global patterns of mushroom evolution.</title>
        <authorList>
            <person name="Varga T."/>
            <person name="Krizsan K."/>
            <person name="Foldi C."/>
            <person name="Dima B."/>
            <person name="Sanchez-Garcia M."/>
            <person name="Sanchez-Ramirez S."/>
            <person name="Szollosi G.J."/>
            <person name="Szarkandi J.G."/>
            <person name="Papp V."/>
            <person name="Albert L."/>
            <person name="Andreopoulos W."/>
            <person name="Angelini C."/>
            <person name="Antonin V."/>
            <person name="Barry K.W."/>
            <person name="Bougher N.L."/>
            <person name="Buchanan P."/>
            <person name="Buyck B."/>
            <person name="Bense V."/>
            <person name="Catcheside P."/>
            <person name="Chovatia M."/>
            <person name="Cooper J."/>
            <person name="Damon W."/>
            <person name="Desjardin D."/>
            <person name="Finy P."/>
            <person name="Geml J."/>
            <person name="Haridas S."/>
            <person name="Hughes K."/>
            <person name="Justo A."/>
            <person name="Karasinski D."/>
            <person name="Kautmanova I."/>
            <person name="Kiss B."/>
            <person name="Kocsube S."/>
            <person name="Kotiranta H."/>
            <person name="LaButti K.M."/>
            <person name="Lechner B.E."/>
            <person name="Liimatainen K."/>
            <person name="Lipzen A."/>
            <person name="Lukacs Z."/>
            <person name="Mihaltcheva S."/>
            <person name="Morgado L.N."/>
            <person name="Niskanen T."/>
            <person name="Noordeloos M.E."/>
            <person name="Ohm R.A."/>
            <person name="Ortiz-Santana B."/>
            <person name="Ovrebo C."/>
            <person name="Racz N."/>
            <person name="Riley R."/>
            <person name="Savchenko A."/>
            <person name="Shiryaev A."/>
            <person name="Soop K."/>
            <person name="Spirin V."/>
            <person name="Szebenyi C."/>
            <person name="Tomsovsky M."/>
            <person name="Tulloss R.E."/>
            <person name="Uehling J."/>
            <person name="Grigoriev I.V."/>
            <person name="Vagvolgyi C."/>
            <person name="Papp T."/>
            <person name="Martin F.M."/>
            <person name="Miettinen O."/>
            <person name="Hibbett D.S."/>
            <person name="Nagy L.G."/>
        </authorList>
    </citation>
    <scope>NUCLEOTIDE SEQUENCE [LARGE SCALE GENOMIC DNA]</scope>
    <source>
        <strain evidence="7 8">OMC1185</strain>
    </source>
</reference>
<dbReference type="AlphaFoldDB" id="A0A5C3NAY4"/>
<evidence type="ECO:0000256" key="5">
    <source>
        <dbReference type="SAM" id="MobiDB-lite"/>
    </source>
</evidence>
<evidence type="ECO:0000256" key="2">
    <source>
        <dbReference type="ARBA" id="ARBA00022840"/>
    </source>
</evidence>
<evidence type="ECO:0000256" key="4">
    <source>
        <dbReference type="RuleBase" id="RU000304"/>
    </source>
</evidence>
<protein>
    <submittedName>
        <fullName evidence="7">Pkinase-domain-containing protein</fullName>
    </submittedName>
</protein>
<dbReference type="PROSITE" id="PS00108">
    <property type="entry name" value="PROTEIN_KINASE_ST"/>
    <property type="match status" value="1"/>
</dbReference>
<dbReference type="GO" id="GO:0004674">
    <property type="term" value="F:protein serine/threonine kinase activity"/>
    <property type="evidence" value="ECO:0007669"/>
    <property type="project" value="UniProtKB-KW"/>
</dbReference>
<evidence type="ECO:0000259" key="6">
    <source>
        <dbReference type="PROSITE" id="PS50011"/>
    </source>
</evidence>
<dbReference type="GO" id="GO:0005829">
    <property type="term" value="C:cytosol"/>
    <property type="evidence" value="ECO:0007669"/>
    <property type="project" value="TreeGrafter"/>
</dbReference>
<dbReference type="GO" id="GO:0045719">
    <property type="term" value="P:negative regulation of glycogen biosynthetic process"/>
    <property type="evidence" value="ECO:0007669"/>
    <property type="project" value="TreeGrafter"/>
</dbReference>
<feature type="region of interest" description="Disordered" evidence="5">
    <location>
        <begin position="130"/>
        <end position="193"/>
    </location>
</feature>
<dbReference type="GO" id="GO:0005524">
    <property type="term" value="F:ATP binding"/>
    <property type="evidence" value="ECO:0007669"/>
    <property type="project" value="UniProtKB-UniRule"/>
</dbReference>
<keyword evidence="8" id="KW-1185">Reference proteome</keyword>
<dbReference type="STRING" id="5364.A0A5C3NAY4"/>
<dbReference type="Gene3D" id="1.10.510.10">
    <property type="entry name" value="Transferase(Phosphotransferase) domain 1"/>
    <property type="match status" value="1"/>
</dbReference>
<keyword evidence="7" id="KW-0418">Kinase</keyword>
<dbReference type="GO" id="GO:0035556">
    <property type="term" value="P:intracellular signal transduction"/>
    <property type="evidence" value="ECO:0007669"/>
    <property type="project" value="TreeGrafter"/>
</dbReference>
<dbReference type="Pfam" id="PF00069">
    <property type="entry name" value="Pkinase"/>
    <property type="match status" value="2"/>
</dbReference>
<sequence>MHTTKARTYSPRFPNDHYLDPAFVGAYQLEDELGSGGYGFVMTARHRTEGYEVAVKFIIKAKVPDNAWMDDEILGRVPTEVLLLTLISHENIVKCIDVYEDELYFYLIQELHGTPWTSRKRSCNRISAPGKLVPPMSSLPDLSPSPSPSPSDAALDSDFPDTPPQSSVHLPPCNQAHIPSQAPPSSPLNVYKAPVPLPMTTPSVHGNHLEVARPKFSRRASHDLFECIEQSKHKRLSETQARYIFAQVVEAVWYLDKQGITHRDIKDENLVVDKEFKARRLCIAYRLSLIDFGSAVVADPTRQRPFYNLFYGTTAYAASEILHKKPYQAAPAEIWTLGVLLSYLLTGNSPFPTEQDAMQGKIVLANGSNNGQEKGKLWISDGCLGLMRRCLQKDPERRATIDEVREHWWVRGAWEAWEGRVRR</sequence>
<dbReference type="PANTHER" id="PTHR24346:SF72">
    <property type="entry name" value="CAMK PROTEIN KINASE"/>
    <property type="match status" value="1"/>
</dbReference>
<dbReference type="PROSITE" id="PS00107">
    <property type="entry name" value="PROTEIN_KINASE_ATP"/>
    <property type="match status" value="1"/>
</dbReference>
<dbReference type="GO" id="GO:0005634">
    <property type="term" value="C:nucleus"/>
    <property type="evidence" value="ECO:0007669"/>
    <property type="project" value="TreeGrafter"/>
</dbReference>
<dbReference type="SUPFAM" id="SSF56112">
    <property type="entry name" value="Protein kinase-like (PK-like)"/>
    <property type="match status" value="1"/>
</dbReference>
<keyword evidence="1 3" id="KW-0547">Nucleotide-binding</keyword>
<dbReference type="SMART" id="SM00220">
    <property type="entry name" value="S_TKc"/>
    <property type="match status" value="1"/>
</dbReference>